<proteinExistence type="predicted"/>
<dbReference type="Proteomes" id="UP000265520">
    <property type="component" value="Unassembled WGS sequence"/>
</dbReference>
<evidence type="ECO:0000313" key="2">
    <source>
        <dbReference type="Proteomes" id="UP000265520"/>
    </source>
</evidence>
<protein>
    <submittedName>
        <fullName evidence="1">Isoflavonoid glucosyltransferase</fullName>
    </submittedName>
</protein>
<feature type="non-terminal residue" evidence="1">
    <location>
        <position position="83"/>
    </location>
</feature>
<keyword evidence="1" id="KW-0808">Transferase</keyword>
<sequence>MEGVEVERPLKLYFIPYLAPSHMIPLGDIASLFALRGQQVTIITTPSNAKFFTKSLSSADPFFLRLHTVEFPSLQVGLPDGYE</sequence>
<dbReference type="SUPFAM" id="SSF53756">
    <property type="entry name" value="UDP-Glycosyltransferase/glycogen phosphorylase"/>
    <property type="match status" value="1"/>
</dbReference>
<dbReference type="GO" id="GO:0016740">
    <property type="term" value="F:transferase activity"/>
    <property type="evidence" value="ECO:0007669"/>
    <property type="project" value="UniProtKB-KW"/>
</dbReference>
<keyword evidence="2" id="KW-1185">Reference proteome</keyword>
<evidence type="ECO:0000313" key="1">
    <source>
        <dbReference type="EMBL" id="MCI53288.1"/>
    </source>
</evidence>
<accession>A0A392SWR0</accession>
<comment type="caution">
    <text evidence="1">The sequence shown here is derived from an EMBL/GenBank/DDBJ whole genome shotgun (WGS) entry which is preliminary data.</text>
</comment>
<organism evidence="1 2">
    <name type="scientific">Trifolium medium</name>
    <dbReference type="NCBI Taxonomy" id="97028"/>
    <lineage>
        <taxon>Eukaryota</taxon>
        <taxon>Viridiplantae</taxon>
        <taxon>Streptophyta</taxon>
        <taxon>Embryophyta</taxon>
        <taxon>Tracheophyta</taxon>
        <taxon>Spermatophyta</taxon>
        <taxon>Magnoliopsida</taxon>
        <taxon>eudicotyledons</taxon>
        <taxon>Gunneridae</taxon>
        <taxon>Pentapetalae</taxon>
        <taxon>rosids</taxon>
        <taxon>fabids</taxon>
        <taxon>Fabales</taxon>
        <taxon>Fabaceae</taxon>
        <taxon>Papilionoideae</taxon>
        <taxon>50 kb inversion clade</taxon>
        <taxon>NPAAA clade</taxon>
        <taxon>Hologalegina</taxon>
        <taxon>IRL clade</taxon>
        <taxon>Trifolieae</taxon>
        <taxon>Trifolium</taxon>
    </lineage>
</organism>
<dbReference type="EMBL" id="LXQA010460917">
    <property type="protein sequence ID" value="MCI53288.1"/>
    <property type="molecule type" value="Genomic_DNA"/>
</dbReference>
<reference evidence="1 2" key="1">
    <citation type="journal article" date="2018" name="Front. Plant Sci.">
        <title>Red Clover (Trifolium pratense) and Zigzag Clover (T. medium) - A Picture of Genomic Similarities and Differences.</title>
        <authorList>
            <person name="Dluhosova J."/>
            <person name="Istvanek J."/>
            <person name="Nedelnik J."/>
            <person name="Repkova J."/>
        </authorList>
    </citation>
    <scope>NUCLEOTIDE SEQUENCE [LARGE SCALE GENOMIC DNA]</scope>
    <source>
        <strain evidence="2">cv. 10/8</strain>
        <tissue evidence="1">Leaf</tissue>
    </source>
</reference>
<dbReference type="AlphaFoldDB" id="A0A392SWR0"/>
<dbReference type="Gene3D" id="3.40.50.2000">
    <property type="entry name" value="Glycogen Phosphorylase B"/>
    <property type="match status" value="1"/>
</dbReference>
<name>A0A392SWR0_9FABA</name>